<dbReference type="SUPFAM" id="SSF48452">
    <property type="entry name" value="TPR-like"/>
    <property type="match status" value="2"/>
</dbReference>
<dbReference type="SUPFAM" id="SSF52540">
    <property type="entry name" value="P-loop containing nucleoside triphosphate hydrolases"/>
    <property type="match status" value="1"/>
</dbReference>
<proteinExistence type="inferred from homology"/>
<dbReference type="Gene3D" id="1.10.10.10">
    <property type="entry name" value="Winged helix-like DNA-binding domain superfamily/Winged helix DNA-binding domain"/>
    <property type="match status" value="1"/>
</dbReference>
<sequence>MTDGSEADAPAGGSVTGPVTGDAEARHTGACPYGVLGATRVVRADGSEVPVAGARLRALLTALAAAGGRAVPVGHLVGHVWAGAPPADGPAALQALVGRLRRALGHGAVVSSPGGYQLDADPGDIDLFRFERLAADGAAALRAGDPGTAARLLDAALPLWRGPALADLPDRGGDPLAVRAERRRTEARRDRLAAEVALGRAGAALAGLAALVAERPLDEPLAALRIRALRSAGRPAEALAAYEEVRARLAARLGTGPGPDLRALHAELLAADPAPPRPRETRRPPGNLRARLTSFVGRSAELAAHAGELRERRLVTLLGPGGVGKTRLALEVAEAVKGAEDTWPDGTWVAELAPVRDANDVPEAVLNALGVRGPLRWGTEPPAQDPLTQLLDHCARRRLLIVLDNCEHLAGAAAALADTLLAHCPGVTVLATSREPLGVPGEAVRPVEPLRQDAALRLLADRGAAARPGFRTDDDPGACAEICRRLDGLPLALELAAARLRALSPRQIADRLDDRFRLLDRGSRTALPRQQTLRAVVDWSWDLLTAHERAVLMRLAVFAGGCSLAQAEEVCAEPDTLGGLTSLVDKSLVVATPSPAGDGMRYRLLETVADYAAERLTQAGERESTARRHLTAVRELVRTGAHHLHGPLQTAWLERLDTEHDNIRTALRTAVDLGEEQEGLCLVLSLNWFWQLRGHVGDAGVWSAEVAALGPDPFVPDAGAGVRRAVPLLRRCTDQPPPWPEEQLWEARRGVRLMALASDGSQGAATLEKPGNRAYLRAVADAYRPGMPQNSRQPGTMWFFARLLLGEFNGLAGAMDAQVACCRAYGSDADLGFALLLRAKVMPDGGDDAEEALARFEAAGDPWGIAEAHCARGEHHEREGGYGRAARAFERAAEAAERTGARGLAPVFRAKLAHLRLQDDAGPEERESAERMLREAAEDPAQEGVESIGTARLLLAQHYGRTGRVALARQQLDAIEAGLPAGTAELFTGMLLGLRGWLDCLDGDHARARERLATAVRRMEPLAYLVAPRLILGQFPAAAWAMARQGDPRDGGRLLGAYDRHADGPGVTGFRQFSTDAAQEIRLRAEAELRTVLDHETYARAHAAGHGLTVREAAALVR</sequence>
<protein>
    <recommendedName>
        <fullName evidence="9">AfsR/SARP family transcriptional regulator</fullName>
    </recommendedName>
</protein>
<reference evidence="7" key="1">
    <citation type="journal article" date="2014" name="Int. J. Syst. Evol. Microbiol.">
        <title>Complete genome sequence of Corynebacterium casei LMG S-19264T (=DSM 44701T), isolated from a smear-ripened cheese.</title>
        <authorList>
            <consortium name="US DOE Joint Genome Institute (JGI-PGF)"/>
            <person name="Walter F."/>
            <person name="Albersmeier A."/>
            <person name="Kalinowski J."/>
            <person name="Ruckert C."/>
        </authorList>
    </citation>
    <scope>NUCLEOTIDE SEQUENCE</scope>
    <source>
        <strain evidence="7">JCM 4391</strain>
    </source>
</reference>
<evidence type="ECO:0000256" key="1">
    <source>
        <dbReference type="ARBA" id="ARBA00005820"/>
    </source>
</evidence>
<name>A0A918M4H9_9ACTN</name>
<dbReference type="InterPro" id="IPR001867">
    <property type="entry name" value="OmpR/PhoB-type_DNA-bd"/>
</dbReference>
<dbReference type="SUPFAM" id="SSF46894">
    <property type="entry name" value="C-terminal effector domain of the bipartite response regulators"/>
    <property type="match status" value="1"/>
</dbReference>
<evidence type="ECO:0000259" key="5">
    <source>
        <dbReference type="SMART" id="SM00862"/>
    </source>
</evidence>
<dbReference type="InterPro" id="IPR027417">
    <property type="entry name" value="P-loop_NTPase"/>
</dbReference>
<evidence type="ECO:0000313" key="7">
    <source>
        <dbReference type="EMBL" id="GGU38841.1"/>
    </source>
</evidence>
<dbReference type="Pfam" id="PF03704">
    <property type="entry name" value="BTAD"/>
    <property type="match status" value="1"/>
</dbReference>
<dbReference type="PANTHER" id="PTHR47691:SF3">
    <property type="entry name" value="HTH-TYPE TRANSCRIPTIONAL REGULATOR RV0890C-RELATED"/>
    <property type="match status" value="1"/>
</dbReference>
<keyword evidence="3" id="KW-0238">DNA-binding</keyword>
<feature type="region of interest" description="Disordered" evidence="4">
    <location>
        <begin position="1"/>
        <end position="23"/>
    </location>
</feature>
<dbReference type="SMART" id="SM00862">
    <property type="entry name" value="Trans_reg_C"/>
    <property type="match status" value="1"/>
</dbReference>
<feature type="domain" description="OmpR/PhoB-type" evidence="5">
    <location>
        <begin position="48"/>
        <end position="118"/>
    </location>
</feature>
<evidence type="ECO:0000313" key="8">
    <source>
        <dbReference type="Proteomes" id="UP000636661"/>
    </source>
</evidence>
<dbReference type="InterPro" id="IPR016032">
    <property type="entry name" value="Sig_transdc_resp-reg_C-effctor"/>
</dbReference>
<dbReference type="AlphaFoldDB" id="A0A918M4H9"/>
<dbReference type="GO" id="GO:0003677">
    <property type="term" value="F:DNA binding"/>
    <property type="evidence" value="ECO:0007669"/>
    <property type="project" value="UniProtKB-KW"/>
</dbReference>
<dbReference type="InterPro" id="IPR058852">
    <property type="entry name" value="HTH_77"/>
</dbReference>
<dbReference type="InterPro" id="IPR049945">
    <property type="entry name" value="AAA_22"/>
</dbReference>
<gene>
    <name evidence="7" type="ORF">GCM10010274_27850</name>
</gene>
<comment type="caution">
    <text evidence="7">The sequence shown here is derived from an EMBL/GenBank/DDBJ whole genome shotgun (WGS) entry which is preliminary data.</text>
</comment>
<accession>A0A918M4H9</accession>
<dbReference type="Pfam" id="PF13401">
    <property type="entry name" value="AAA_22"/>
    <property type="match status" value="1"/>
</dbReference>
<dbReference type="PRINTS" id="PR00364">
    <property type="entry name" value="DISEASERSIST"/>
</dbReference>
<dbReference type="Gene3D" id="3.40.50.300">
    <property type="entry name" value="P-loop containing nucleotide triphosphate hydrolases"/>
    <property type="match status" value="1"/>
</dbReference>
<comment type="similarity">
    <text evidence="1">Belongs to the AfsR/DnrI/RedD regulatory family.</text>
</comment>
<dbReference type="GO" id="GO:0000160">
    <property type="term" value="P:phosphorelay signal transduction system"/>
    <property type="evidence" value="ECO:0007669"/>
    <property type="project" value="UniProtKB-KW"/>
</dbReference>
<dbReference type="InterPro" id="IPR005158">
    <property type="entry name" value="BTAD"/>
</dbReference>
<dbReference type="GO" id="GO:0006355">
    <property type="term" value="P:regulation of DNA-templated transcription"/>
    <property type="evidence" value="ECO:0007669"/>
    <property type="project" value="InterPro"/>
</dbReference>
<evidence type="ECO:0000256" key="3">
    <source>
        <dbReference type="ARBA" id="ARBA00023125"/>
    </source>
</evidence>
<dbReference type="InterPro" id="IPR036388">
    <property type="entry name" value="WH-like_DNA-bd_sf"/>
</dbReference>
<evidence type="ECO:0000256" key="2">
    <source>
        <dbReference type="ARBA" id="ARBA00023012"/>
    </source>
</evidence>
<dbReference type="SMART" id="SM01043">
    <property type="entry name" value="BTAD"/>
    <property type="match status" value="1"/>
</dbReference>
<reference evidence="7" key="2">
    <citation type="submission" date="2020-09" db="EMBL/GenBank/DDBJ databases">
        <authorList>
            <person name="Sun Q."/>
            <person name="Ohkuma M."/>
        </authorList>
    </citation>
    <scope>NUCLEOTIDE SEQUENCE</scope>
    <source>
        <strain evidence="7">JCM 4391</strain>
    </source>
</reference>
<dbReference type="Pfam" id="PF25872">
    <property type="entry name" value="HTH_77"/>
    <property type="match status" value="1"/>
</dbReference>
<dbReference type="PANTHER" id="PTHR47691">
    <property type="entry name" value="REGULATOR-RELATED"/>
    <property type="match status" value="1"/>
</dbReference>
<keyword evidence="8" id="KW-1185">Reference proteome</keyword>
<dbReference type="Proteomes" id="UP000636661">
    <property type="component" value="Unassembled WGS sequence"/>
</dbReference>
<evidence type="ECO:0008006" key="9">
    <source>
        <dbReference type="Google" id="ProtNLM"/>
    </source>
</evidence>
<dbReference type="EMBL" id="BMTP01000006">
    <property type="protein sequence ID" value="GGU38841.1"/>
    <property type="molecule type" value="Genomic_DNA"/>
</dbReference>
<organism evidence="7 8">
    <name type="scientific">Streptomyces lavendofoliae</name>
    <dbReference type="NCBI Taxonomy" id="67314"/>
    <lineage>
        <taxon>Bacteria</taxon>
        <taxon>Bacillati</taxon>
        <taxon>Actinomycetota</taxon>
        <taxon>Actinomycetes</taxon>
        <taxon>Kitasatosporales</taxon>
        <taxon>Streptomycetaceae</taxon>
        <taxon>Streptomyces</taxon>
    </lineage>
</organism>
<dbReference type="Gene3D" id="1.25.40.10">
    <property type="entry name" value="Tetratricopeptide repeat domain"/>
    <property type="match status" value="1"/>
</dbReference>
<dbReference type="InterPro" id="IPR011990">
    <property type="entry name" value="TPR-like_helical_dom_sf"/>
</dbReference>
<evidence type="ECO:0000256" key="4">
    <source>
        <dbReference type="SAM" id="MobiDB-lite"/>
    </source>
</evidence>
<keyword evidence="2" id="KW-0902">Two-component regulatory system</keyword>
<evidence type="ECO:0000259" key="6">
    <source>
        <dbReference type="SMART" id="SM01043"/>
    </source>
</evidence>
<feature type="domain" description="Bacterial transcriptional activator" evidence="6">
    <location>
        <begin position="125"/>
        <end position="269"/>
    </location>
</feature>